<proteinExistence type="predicted"/>
<dbReference type="Proteomes" id="UP000050786">
    <property type="component" value="Unassembled WGS sequence"/>
</dbReference>
<gene>
    <name evidence="1" type="ORF">RUM4293_01278</name>
</gene>
<reference evidence="2" key="1">
    <citation type="submission" date="2015-09" db="EMBL/GenBank/DDBJ databases">
        <authorList>
            <person name="Rodrigo-Torres L."/>
            <person name="Arahal D.R."/>
        </authorList>
    </citation>
    <scope>NUCLEOTIDE SEQUENCE [LARGE SCALE GENOMIC DNA]</scope>
    <source>
        <strain evidence="2">CECT 4293</strain>
    </source>
</reference>
<dbReference type="EMBL" id="CYPS01000021">
    <property type="protein sequence ID" value="CUH42390.1"/>
    <property type="molecule type" value="Genomic_DNA"/>
</dbReference>
<dbReference type="Gene3D" id="3.30.1360.200">
    <property type="match status" value="1"/>
</dbReference>
<organism evidence="1 2">
    <name type="scientific">Ruegeria atlantica</name>
    <dbReference type="NCBI Taxonomy" id="81569"/>
    <lineage>
        <taxon>Bacteria</taxon>
        <taxon>Pseudomonadati</taxon>
        <taxon>Pseudomonadota</taxon>
        <taxon>Alphaproteobacteria</taxon>
        <taxon>Rhodobacterales</taxon>
        <taxon>Roseobacteraceae</taxon>
        <taxon>Ruegeria</taxon>
    </lineage>
</organism>
<name>A0A0P1E2I4_9RHOB</name>
<dbReference type="AlphaFoldDB" id="A0A0P1E2I4"/>
<accession>A0A0P1E2I4</accession>
<evidence type="ECO:0000313" key="1">
    <source>
        <dbReference type="EMBL" id="CUH42390.1"/>
    </source>
</evidence>
<keyword evidence="2" id="KW-1185">Reference proteome</keyword>
<protein>
    <submittedName>
        <fullName evidence="1">Uncharacterized protein</fullName>
    </submittedName>
</protein>
<sequence length="126" mass="12859">MALQTYLYKDACLDLGGGQNPGGHPICVVVTQPGWITIGPLTLKPDQVELVSVTASAGGNSAVSLKISPQAADALNGLSANALGEQINISVGDTVVSTVTVRDTIANRSLIVVMSNEPAARLAGVY</sequence>
<evidence type="ECO:0000313" key="2">
    <source>
        <dbReference type="Proteomes" id="UP000050786"/>
    </source>
</evidence>